<dbReference type="SUPFAM" id="SSF52279">
    <property type="entry name" value="Beta-D-glucan exohydrolase, C-terminal domain"/>
    <property type="match status" value="1"/>
</dbReference>
<dbReference type="Pfam" id="PF18559">
    <property type="entry name" value="Exop_C"/>
    <property type="match status" value="1"/>
</dbReference>
<evidence type="ECO:0000256" key="1">
    <source>
        <dbReference type="ARBA" id="ARBA00022801"/>
    </source>
</evidence>
<organism evidence="5 6">
    <name type="scientific">Pseudaeromonas paramecii</name>
    <dbReference type="NCBI Taxonomy" id="2138166"/>
    <lineage>
        <taxon>Bacteria</taxon>
        <taxon>Pseudomonadati</taxon>
        <taxon>Pseudomonadota</taxon>
        <taxon>Gammaproteobacteria</taxon>
        <taxon>Aeromonadales</taxon>
        <taxon>Aeromonadaceae</taxon>
        <taxon>Pseudaeromonas</taxon>
    </lineage>
</organism>
<evidence type="ECO:0000313" key="5">
    <source>
        <dbReference type="EMBL" id="GAA4499055.1"/>
    </source>
</evidence>
<dbReference type="Proteomes" id="UP001501321">
    <property type="component" value="Unassembled WGS sequence"/>
</dbReference>
<dbReference type="InterPro" id="IPR051915">
    <property type="entry name" value="Cellulose_Degrad_GH3"/>
</dbReference>
<dbReference type="Gene3D" id="3.40.50.1700">
    <property type="entry name" value="Glycoside hydrolase family 3 C-terminal domain"/>
    <property type="match status" value="1"/>
</dbReference>
<reference evidence="6" key="1">
    <citation type="journal article" date="2019" name="Int. J. Syst. Evol. Microbiol.">
        <title>The Global Catalogue of Microorganisms (GCM) 10K type strain sequencing project: providing services to taxonomists for standard genome sequencing and annotation.</title>
        <authorList>
            <consortium name="The Broad Institute Genomics Platform"/>
            <consortium name="The Broad Institute Genome Sequencing Center for Infectious Disease"/>
            <person name="Wu L."/>
            <person name="Ma J."/>
        </authorList>
    </citation>
    <scope>NUCLEOTIDE SEQUENCE [LARGE SCALE GENOMIC DNA]</scope>
    <source>
        <strain evidence="6">JCM 32226</strain>
    </source>
</reference>
<keyword evidence="1" id="KW-0378">Hydrolase</keyword>
<dbReference type="PANTHER" id="PTHR30620:SF77">
    <property type="entry name" value="LYSOSOMAL BETA GLUCOSIDASE-LIKE"/>
    <property type="match status" value="1"/>
</dbReference>
<dbReference type="EMBL" id="BAABFC010000012">
    <property type="protein sequence ID" value="GAA4499055.1"/>
    <property type="molecule type" value="Genomic_DNA"/>
</dbReference>
<evidence type="ECO:0000259" key="2">
    <source>
        <dbReference type="Pfam" id="PF00933"/>
    </source>
</evidence>
<feature type="domain" description="Glycoside hydrolase family 3 C-terminal" evidence="3">
    <location>
        <begin position="453"/>
        <end position="687"/>
    </location>
</feature>
<dbReference type="Gene3D" id="2.60.120.430">
    <property type="entry name" value="Galactose-binding lectin"/>
    <property type="match status" value="1"/>
</dbReference>
<feature type="domain" description="ExoP galactose-binding-like" evidence="4">
    <location>
        <begin position="744"/>
        <end position="897"/>
    </location>
</feature>
<dbReference type="InterPro" id="IPR001764">
    <property type="entry name" value="Glyco_hydro_3_N"/>
</dbReference>
<gene>
    <name evidence="5" type="ORF">GCM10023095_18530</name>
</gene>
<dbReference type="InterPro" id="IPR002772">
    <property type="entry name" value="Glyco_hydro_3_C"/>
</dbReference>
<name>A0ABP8QB14_9GAMM</name>
<dbReference type="InterPro" id="IPR036962">
    <property type="entry name" value="Glyco_hydro_3_N_sf"/>
</dbReference>
<comment type="caution">
    <text evidence="5">The sequence shown here is derived from an EMBL/GenBank/DDBJ whole genome shotgun (WGS) entry which is preliminary data.</text>
</comment>
<dbReference type="InterPro" id="IPR041443">
    <property type="entry name" value="Exop_C"/>
</dbReference>
<keyword evidence="6" id="KW-1185">Reference proteome</keyword>
<dbReference type="RefSeq" id="WP_345012311.1">
    <property type="nucleotide sequence ID" value="NZ_BAABFC010000012.1"/>
</dbReference>
<dbReference type="PANTHER" id="PTHR30620">
    <property type="entry name" value="PERIPLASMIC BETA-GLUCOSIDASE-RELATED"/>
    <property type="match status" value="1"/>
</dbReference>
<dbReference type="Pfam" id="PF01915">
    <property type="entry name" value="Glyco_hydro_3_C"/>
    <property type="match status" value="1"/>
</dbReference>
<protein>
    <submittedName>
        <fullName evidence="5">Exo 1,3/1,4-beta-D-glucan glucohydrolase</fullName>
    </submittedName>
</protein>
<dbReference type="PRINTS" id="PR00133">
    <property type="entry name" value="GLHYDRLASE3"/>
</dbReference>
<dbReference type="Pfam" id="PF00933">
    <property type="entry name" value="Glyco_hydro_3"/>
    <property type="match status" value="1"/>
</dbReference>
<accession>A0ABP8QB14</accession>
<dbReference type="InterPro" id="IPR036881">
    <property type="entry name" value="Glyco_hydro_3_C_sf"/>
</dbReference>
<dbReference type="SUPFAM" id="SSF51445">
    <property type="entry name" value="(Trans)glycosidases"/>
    <property type="match status" value="1"/>
</dbReference>
<dbReference type="InterPro" id="IPR017853">
    <property type="entry name" value="GH"/>
</dbReference>
<evidence type="ECO:0000259" key="4">
    <source>
        <dbReference type="Pfam" id="PF18559"/>
    </source>
</evidence>
<sequence>MKQKKHDSSTVLAVFIGLGGLAAFGLGSLTSGTADASTVKTPYYADWPAIHSAIQVDQDIESRVQAILAKMTLEEKVGQMLQPDFREVTPEEIREYKIGSVLNGGGGWPGNDKHAPAKAWAAEADKYWLATEAAFADRGFRIPFMWATDAVHGHNNVFQATIFPHNIGLGAANDADLIYRIGQATAQEVAATGLDWTFAPTVAVPRDDRWGRTYEGYSEDPSIVYAYAGEMVRGLQGSAADLKGQRHVLSTVKHFVGDGGTLDGVDRGDNHYSEGDLRNIHAMGYFSGLNAGAQVVMASFNSWLDKKNYAEQIADGAEYHGKLHGSKYMLTDVLKQKMGFDGVIVSDWNGHSEIAGCSMGACNAAVMAGIDVFMVTARKDWMAFRTSLLDAVQQHRIPMTRIDDAVTRILRVKMRAGMWDKPMPSQRQLAGQQALLGSAEHSALAREAVRKSLVLLKNKQGLLPLKRQQKVLVTGSAANDLGKQVGGWSLTWQGTENSLADFPKAVSVLAAVEQTIGQQNVLSAADLSAKGSKPDVAIVVMGEDPYAEWFGDIPDNKTLAYAEMKGSYGADLQLLRQLKAQGIPTVAILFSGRPLYVNEELNLADAFVAAWLPGTEGLGITDVLFRDEAGAIAHDFRGRLSFSWPVKKCATSINRVPTNQADWQRPAFEQSPDKANLLFAFGYGLSYQEGTSALSNYSDLDHLPLDKRSFGCKESDPAKLTAAATPLVLFGAKASDEHRLRMGDASNWTGTEVSGNSVTEMKYIRVKPVDYLRQQDAREVTFSGTGKDTGATIQVQTTRVKGADRRNYLKADSLLLVTLRMKQAPDSNMTLGLQCGWPCAATIDVTETLRQLPKDQWVTLAMPLRCFEKDMDFTKTNTPFIMATSGRAQLDLGAISWLPASVKSDANQRVLLNCEGAPAQR</sequence>
<feature type="domain" description="Glycoside hydrolase family 3 N-terminal" evidence="2">
    <location>
        <begin position="72"/>
        <end position="412"/>
    </location>
</feature>
<evidence type="ECO:0000313" key="6">
    <source>
        <dbReference type="Proteomes" id="UP001501321"/>
    </source>
</evidence>
<proteinExistence type="predicted"/>
<dbReference type="Gene3D" id="3.20.20.300">
    <property type="entry name" value="Glycoside hydrolase, family 3, N-terminal domain"/>
    <property type="match status" value="1"/>
</dbReference>
<evidence type="ECO:0000259" key="3">
    <source>
        <dbReference type="Pfam" id="PF01915"/>
    </source>
</evidence>